<dbReference type="PRINTS" id="PR00463">
    <property type="entry name" value="EP450I"/>
</dbReference>
<accession>A0A0N7AFC4</accession>
<keyword evidence="12 15" id="KW-0472">Membrane</keyword>
<evidence type="ECO:0000256" key="11">
    <source>
        <dbReference type="ARBA" id="ARBA00023033"/>
    </source>
</evidence>
<dbReference type="Gene3D" id="1.10.630.10">
    <property type="entry name" value="Cytochrome P450"/>
    <property type="match status" value="1"/>
</dbReference>
<evidence type="ECO:0000256" key="8">
    <source>
        <dbReference type="ARBA" id="ARBA00022848"/>
    </source>
</evidence>
<keyword evidence="7" id="KW-0256">Endoplasmic reticulum</keyword>
<reference evidence="16" key="1">
    <citation type="submission" date="2014-10" db="EMBL/GenBank/DDBJ databases">
        <title>cDNA cloning and transcriptional expression of cytochrome P450 in Rhyzopertha dominica.</title>
        <authorList>
            <person name="Chen M.-E."/>
            <person name="Liao Y.-Y."/>
        </authorList>
    </citation>
    <scope>NUCLEOTIDE SEQUENCE</scope>
</reference>
<feature type="transmembrane region" description="Helical" evidence="15">
    <location>
        <begin position="79"/>
        <end position="98"/>
    </location>
</feature>
<dbReference type="AlphaFoldDB" id="A0A0N7AFC4"/>
<evidence type="ECO:0000256" key="3">
    <source>
        <dbReference type="ARBA" id="ARBA00004406"/>
    </source>
</evidence>
<keyword evidence="6 13" id="KW-0479">Metal-binding</keyword>
<evidence type="ECO:0000256" key="15">
    <source>
        <dbReference type="SAM" id="Phobius"/>
    </source>
</evidence>
<evidence type="ECO:0000256" key="4">
    <source>
        <dbReference type="ARBA" id="ARBA00010617"/>
    </source>
</evidence>
<dbReference type="InterPro" id="IPR036396">
    <property type="entry name" value="Cyt_P450_sf"/>
</dbReference>
<evidence type="ECO:0000256" key="10">
    <source>
        <dbReference type="ARBA" id="ARBA00023004"/>
    </source>
</evidence>
<sequence length="505" mass="58096">MAVFASVLLTNLFAIVVALVVITIAFYKWKYVHWKMKGIPYLDPSIPFGNITNPFKENKQLNVEFANWYARLKSMKHRYGGVFMLFNPILLVTDVELVKNILTKDFANFMDHGFYTNERDDPLSVNLLSLEGQKWRNLRVKLTPTFTSGKMKMMFQPVVDCSNIMANAILSYSNNQQPVNIKEVFSCFTTDVIGHCAFGVECNSFTDEEGTFRVRGKLATETTVEENLKNLVIFAFPDLAKMLRLAITKKKVTQFFLKLVEDTVSYREKNNVRRNDFMQLLIDIRNSEENGEAMSIRDLAAQVFIFFIGGFETSSTTATFCLYEISRDLEIQDKLRDEVNEVLDKFGGKLTYDAIHEMKYMEQVVDETLRKYPPLSIMFRICTKDYQIPDSNVVINKGERVAISSLGLHRDPEYFPEPEKFDPERFNPENKSKIHPFSYIPFGEGPRICIGLRFGKMQTKVGLATLLRNFRFTLNPKTNDPLVMDPAHFLLSAKDGVWLDVEKIG</sequence>
<evidence type="ECO:0000256" key="7">
    <source>
        <dbReference type="ARBA" id="ARBA00022824"/>
    </source>
</evidence>
<keyword evidence="5 13" id="KW-0349">Heme</keyword>
<dbReference type="FunFam" id="1.10.630.10:FF:000042">
    <property type="entry name" value="Cytochrome P450"/>
    <property type="match status" value="1"/>
</dbReference>
<keyword evidence="10 13" id="KW-0408">Iron</keyword>
<evidence type="ECO:0000256" key="1">
    <source>
        <dbReference type="ARBA" id="ARBA00001971"/>
    </source>
</evidence>
<dbReference type="GO" id="GO:0020037">
    <property type="term" value="F:heme binding"/>
    <property type="evidence" value="ECO:0007669"/>
    <property type="project" value="InterPro"/>
</dbReference>
<dbReference type="CDD" id="cd11056">
    <property type="entry name" value="CYP6-like"/>
    <property type="match status" value="1"/>
</dbReference>
<dbReference type="InterPro" id="IPR050476">
    <property type="entry name" value="Insect_CytP450_Detox"/>
</dbReference>
<name>A0A0N7AFC4_RHYDO</name>
<evidence type="ECO:0000256" key="5">
    <source>
        <dbReference type="ARBA" id="ARBA00022617"/>
    </source>
</evidence>
<organism evidence="16">
    <name type="scientific">Rhyzopertha dominica</name>
    <name type="common">Lesser grain borer</name>
    <name type="synonym">Synodendron dominica</name>
    <dbReference type="NCBI Taxonomy" id="92692"/>
    <lineage>
        <taxon>Eukaryota</taxon>
        <taxon>Metazoa</taxon>
        <taxon>Ecdysozoa</taxon>
        <taxon>Arthropoda</taxon>
        <taxon>Hexapoda</taxon>
        <taxon>Insecta</taxon>
        <taxon>Pterygota</taxon>
        <taxon>Neoptera</taxon>
        <taxon>Endopterygota</taxon>
        <taxon>Coleoptera</taxon>
        <taxon>Polyphaga</taxon>
        <taxon>Bostrichiformia</taxon>
        <taxon>Bostrichidae</taxon>
        <taxon>Dinoderinae</taxon>
        <taxon>Rhyzopertha</taxon>
    </lineage>
</organism>
<keyword evidence="15" id="KW-0812">Transmembrane</keyword>
<evidence type="ECO:0000256" key="2">
    <source>
        <dbReference type="ARBA" id="ARBA00004174"/>
    </source>
</evidence>
<dbReference type="PANTHER" id="PTHR24292:SF100">
    <property type="entry name" value="CYTOCHROME P450 6A16, ISOFORM B-RELATED"/>
    <property type="match status" value="1"/>
</dbReference>
<dbReference type="PROSITE" id="PS00086">
    <property type="entry name" value="CYTOCHROME_P450"/>
    <property type="match status" value="1"/>
</dbReference>
<dbReference type="InterPro" id="IPR017972">
    <property type="entry name" value="Cyt_P450_CS"/>
</dbReference>
<comment type="subcellular location">
    <subcellularLocation>
        <location evidence="3">Endoplasmic reticulum membrane</location>
        <topology evidence="3">Peripheral membrane protein</topology>
    </subcellularLocation>
    <subcellularLocation>
        <location evidence="2">Microsome membrane</location>
        <topology evidence="2">Peripheral membrane protein</topology>
    </subcellularLocation>
</comment>
<keyword evidence="15" id="KW-1133">Transmembrane helix</keyword>
<dbReference type="InterPro" id="IPR001128">
    <property type="entry name" value="Cyt_P450"/>
</dbReference>
<dbReference type="EMBL" id="KP025707">
    <property type="protein sequence ID" value="AJF11711.1"/>
    <property type="molecule type" value="mRNA"/>
</dbReference>
<keyword evidence="9 14" id="KW-0560">Oxidoreductase</keyword>
<feature type="transmembrane region" description="Helical" evidence="15">
    <location>
        <begin position="6"/>
        <end position="27"/>
    </location>
</feature>
<evidence type="ECO:0000256" key="14">
    <source>
        <dbReference type="RuleBase" id="RU000461"/>
    </source>
</evidence>
<comment type="similarity">
    <text evidence="4 14">Belongs to the cytochrome P450 family.</text>
</comment>
<dbReference type="SUPFAM" id="SSF48264">
    <property type="entry name" value="Cytochrome P450"/>
    <property type="match status" value="1"/>
</dbReference>
<dbReference type="GO" id="GO:0016705">
    <property type="term" value="F:oxidoreductase activity, acting on paired donors, with incorporation or reduction of molecular oxygen"/>
    <property type="evidence" value="ECO:0007669"/>
    <property type="project" value="InterPro"/>
</dbReference>
<evidence type="ECO:0000256" key="12">
    <source>
        <dbReference type="ARBA" id="ARBA00023136"/>
    </source>
</evidence>
<evidence type="ECO:0000256" key="13">
    <source>
        <dbReference type="PIRSR" id="PIRSR602401-1"/>
    </source>
</evidence>
<dbReference type="InterPro" id="IPR002401">
    <property type="entry name" value="Cyt_P450_E_grp-I"/>
</dbReference>
<dbReference type="GO" id="GO:0005789">
    <property type="term" value="C:endoplasmic reticulum membrane"/>
    <property type="evidence" value="ECO:0007669"/>
    <property type="project" value="UniProtKB-SubCell"/>
</dbReference>
<proteinExistence type="evidence at transcript level"/>
<evidence type="ECO:0000256" key="9">
    <source>
        <dbReference type="ARBA" id="ARBA00023002"/>
    </source>
</evidence>
<evidence type="ECO:0000256" key="6">
    <source>
        <dbReference type="ARBA" id="ARBA00022723"/>
    </source>
</evidence>
<evidence type="ECO:0000313" key="16">
    <source>
        <dbReference type="EMBL" id="AJF11711.1"/>
    </source>
</evidence>
<feature type="binding site" description="axial binding residue" evidence="13">
    <location>
        <position position="449"/>
    </location>
    <ligand>
        <name>heme</name>
        <dbReference type="ChEBI" id="CHEBI:30413"/>
    </ligand>
    <ligandPart>
        <name>Fe</name>
        <dbReference type="ChEBI" id="CHEBI:18248"/>
    </ligandPart>
</feature>
<dbReference type="GO" id="GO:0005506">
    <property type="term" value="F:iron ion binding"/>
    <property type="evidence" value="ECO:0007669"/>
    <property type="project" value="InterPro"/>
</dbReference>
<dbReference type="PANTHER" id="PTHR24292">
    <property type="entry name" value="CYTOCHROME P450"/>
    <property type="match status" value="1"/>
</dbReference>
<comment type="cofactor">
    <cofactor evidence="1 13">
        <name>heme</name>
        <dbReference type="ChEBI" id="CHEBI:30413"/>
    </cofactor>
</comment>
<dbReference type="Pfam" id="PF00067">
    <property type="entry name" value="p450"/>
    <property type="match status" value="1"/>
</dbReference>
<keyword evidence="11 14" id="KW-0503">Monooxygenase</keyword>
<dbReference type="GO" id="GO:0004497">
    <property type="term" value="F:monooxygenase activity"/>
    <property type="evidence" value="ECO:0007669"/>
    <property type="project" value="UniProtKB-KW"/>
</dbReference>
<keyword evidence="8" id="KW-0492">Microsome</keyword>
<protein>
    <submittedName>
        <fullName evidence="16">Cytochrome P450 monooxygenase 6b</fullName>
    </submittedName>
</protein>
<dbReference type="PRINTS" id="PR00385">
    <property type="entry name" value="P450"/>
</dbReference>